<dbReference type="EMBL" id="JABBHF010000001">
    <property type="protein sequence ID" value="NMH86363.1"/>
    <property type="molecule type" value="Genomic_DNA"/>
</dbReference>
<gene>
    <name evidence="1" type="ORF">HHX25_02485</name>
</gene>
<comment type="caution">
    <text evidence="1">The sequence shown here is derived from an EMBL/GenBank/DDBJ whole genome shotgun (WGS) entry which is preliminary data.</text>
</comment>
<proteinExistence type="predicted"/>
<dbReference type="Gene3D" id="3.40.50.150">
    <property type="entry name" value="Vaccinia Virus protein VP39"/>
    <property type="match status" value="2"/>
</dbReference>
<keyword evidence="1" id="KW-0808">Transferase</keyword>
<sequence>MNFIKNTIRYALKMLGFRLIKDNPQSFEYTAASKLLEIGYGHLESARTEMSINAEKKPIPWFTYPAIEYLSQLDLSDKIMLEWGAGNSSLFFSEKVKTIYSVEHNKTWYEQVKKYNISNQYLFLSETNYATEPTKLSIKFDIILIDGIKREACSKEVFSLINKGGLIILDNSDRHPDIAKNFRKHGFIEVDFHGLGPINNYSWTTSIFMDREINLKPLSIQPTLPIGGGF</sequence>
<dbReference type="InterPro" id="IPR029063">
    <property type="entry name" value="SAM-dependent_MTases_sf"/>
</dbReference>
<organism evidence="1 2">
    <name type="scientific">Flavivirga algicola</name>
    <dbReference type="NCBI Taxonomy" id="2729136"/>
    <lineage>
        <taxon>Bacteria</taxon>
        <taxon>Pseudomonadati</taxon>
        <taxon>Bacteroidota</taxon>
        <taxon>Flavobacteriia</taxon>
        <taxon>Flavobacteriales</taxon>
        <taxon>Flavobacteriaceae</taxon>
        <taxon>Flavivirga</taxon>
    </lineage>
</organism>
<evidence type="ECO:0000313" key="2">
    <source>
        <dbReference type="Proteomes" id="UP000746690"/>
    </source>
</evidence>
<dbReference type="RefSeq" id="WP_169669732.1">
    <property type="nucleotide sequence ID" value="NZ_JABBHF010000001.1"/>
</dbReference>
<name>A0ABX1RTG0_9FLAO</name>
<dbReference type="Proteomes" id="UP000746690">
    <property type="component" value="Unassembled WGS sequence"/>
</dbReference>
<keyword evidence="1" id="KW-0489">Methyltransferase</keyword>
<accession>A0ABX1RTG0</accession>
<dbReference type="GO" id="GO:0032259">
    <property type="term" value="P:methylation"/>
    <property type="evidence" value="ECO:0007669"/>
    <property type="project" value="UniProtKB-KW"/>
</dbReference>
<evidence type="ECO:0000313" key="1">
    <source>
        <dbReference type="EMBL" id="NMH86363.1"/>
    </source>
</evidence>
<protein>
    <submittedName>
        <fullName evidence="1">SAM-dependent methyltransferase</fullName>
    </submittedName>
</protein>
<reference evidence="1 2" key="1">
    <citation type="submission" date="2020-04" db="EMBL/GenBank/DDBJ databases">
        <title>A Flavivirga sp. nov.</title>
        <authorList>
            <person name="Sun X."/>
        </authorList>
    </citation>
    <scope>NUCLEOTIDE SEQUENCE [LARGE SCALE GENOMIC DNA]</scope>
    <source>
        <strain evidence="1 2">Y03</strain>
    </source>
</reference>
<dbReference type="SUPFAM" id="SSF53335">
    <property type="entry name" value="S-adenosyl-L-methionine-dependent methyltransferases"/>
    <property type="match status" value="1"/>
</dbReference>
<dbReference type="GO" id="GO:0008168">
    <property type="term" value="F:methyltransferase activity"/>
    <property type="evidence" value="ECO:0007669"/>
    <property type="project" value="UniProtKB-KW"/>
</dbReference>
<keyword evidence="2" id="KW-1185">Reference proteome</keyword>